<proteinExistence type="predicted"/>
<protein>
    <submittedName>
        <fullName evidence="1">Uncharacterized protein</fullName>
    </submittedName>
</protein>
<sequence>MTAPFRYSLGNSVTTLSHSSIVKELHGSSTEYELMFVYILPKGAGSGNDIPSPKMIIHSLMADKTDSNSTN</sequence>
<evidence type="ECO:0000313" key="1">
    <source>
        <dbReference type="EMBL" id="NOU98003.1"/>
    </source>
</evidence>
<gene>
    <name evidence="1" type="ORF">GC093_32960</name>
</gene>
<dbReference type="Proteomes" id="UP000641588">
    <property type="component" value="Unassembled WGS sequence"/>
</dbReference>
<dbReference type="AlphaFoldDB" id="A0A972K5H3"/>
<name>A0A972K5H3_9BACL</name>
<evidence type="ECO:0000313" key="2">
    <source>
        <dbReference type="Proteomes" id="UP000641588"/>
    </source>
</evidence>
<dbReference type="EMBL" id="WHOD01000128">
    <property type="protein sequence ID" value="NOU98003.1"/>
    <property type="molecule type" value="Genomic_DNA"/>
</dbReference>
<keyword evidence="2" id="KW-1185">Reference proteome</keyword>
<comment type="caution">
    <text evidence="1">The sequence shown here is derived from an EMBL/GenBank/DDBJ whole genome shotgun (WGS) entry which is preliminary data.</text>
</comment>
<organism evidence="1 2">
    <name type="scientific">Paenibacillus foliorum</name>
    <dbReference type="NCBI Taxonomy" id="2654974"/>
    <lineage>
        <taxon>Bacteria</taxon>
        <taxon>Bacillati</taxon>
        <taxon>Bacillota</taxon>
        <taxon>Bacilli</taxon>
        <taxon>Bacillales</taxon>
        <taxon>Paenibacillaceae</taxon>
        <taxon>Paenibacillus</taxon>
    </lineage>
</organism>
<reference evidence="1" key="1">
    <citation type="submission" date="2019-10" db="EMBL/GenBank/DDBJ databases">
        <title>Description of Paenibacillus glebae sp. nov.</title>
        <authorList>
            <person name="Carlier A."/>
            <person name="Qi S."/>
        </authorList>
    </citation>
    <scope>NUCLEOTIDE SEQUENCE</scope>
    <source>
        <strain evidence="1">LMG 31456</strain>
    </source>
</reference>
<accession>A0A972K5H3</accession>